<dbReference type="Pfam" id="PF04355">
    <property type="entry name" value="BamE"/>
    <property type="match status" value="1"/>
</dbReference>
<keyword evidence="8" id="KW-1185">Reference proteome</keyword>
<dbReference type="HAMAP" id="MF_00925">
    <property type="entry name" value="OM_assembly_BamE"/>
    <property type="match status" value="1"/>
</dbReference>
<feature type="domain" description="Outer membrane protein assembly factor BamE" evidence="6">
    <location>
        <begin position="91"/>
        <end position="159"/>
    </location>
</feature>
<evidence type="ECO:0000256" key="4">
    <source>
        <dbReference type="HAMAP-Rule" id="MF_00925"/>
    </source>
</evidence>
<sequence length="371" mass="40938">MHTTLSSKWHWPTLIMMVILLAGCGVTTKKTFLGEPVQKTVNNAVPVSSDESRQTASDELSRNPALNSAEATGVQKLLNIITPYRINIQQGNFVSQEMLARIQPGMTKEQVRFALGTPLLTDLFHSARWDYLFRLQKPNGQITNNRVIIYFEDNRVARIVNDPLPEETQYLETIAGPAPKKKVKDSEKKAAADTDKPQESRQTDTPVSDETPSVTDTSEATTEAVEHSSTSPETDRPVPAVTDTQETAPSTTETVITTPGETYRSAPAVTSTPETAPSRIEPVETTPVERETYRPAPAETRSHEREAVSTETTVPAATKVEPVRTHTPEPVRQETPRKAATTTQAVSDEPEDDFRAAPNSTMQLHELMQPQ</sequence>
<dbReference type="InterPro" id="IPR007450">
    <property type="entry name" value="BamE_dom"/>
</dbReference>
<comment type="similarity">
    <text evidence="4">Belongs to the BamE family.</text>
</comment>
<dbReference type="Gene3D" id="3.30.1450.10">
    <property type="match status" value="1"/>
</dbReference>
<dbReference type="EMBL" id="CP098242">
    <property type="protein sequence ID" value="WAW09165.1"/>
    <property type="molecule type" value="Genomic_DNA"/>
</dbReference>
<feature type="compositionally biased region" description="Low complexity" evidence="5">
    <location>
        <begin position="246"/>
        <end position="262"/>
    </location>
</feature>
<evidence type="ECO:0000259" key="6">
    <source>
        <dbReference type="Pfam" id="PF04355"/>
    </source>
</evidence>
<feature type="region of interest" description="Disordered" evidence="5">
    <location>
        <begin position="170"/>
        <end position="371"/>
    </location>
</feature>
<feature type="region of interest" description="Disordered" evidence="5">
    <location>
        <begin position="45"/>
        <end position="64"/>
    </location>
</feature>
<dbReference type="InterPro" id="IPR037873">
    <property type="entry name" value="BamE-like"/>
</dbReference>
<protein>
    <recommendedName>
        <fullName evidence="4">Outer membrane protein assembly factor BamE</fullName>
    </recommendedName>
</protein>
<dbReference type="RefSeq" id="WP_269308159.1">
    <property type="nucleotide sequence ID" value="NZ_CP098242.1"/>
</dbReference>
<reference evidence="7" key="1">
    <citation type="journal article" date="2022" name="Front. Microbiol.">
        <title>New perspectives on an old grouping: The genomic and phenotypic variability of Oxalobacter formigenes and the implications for calcium oxalate stone prevention.</title>
        <authorList>
            <person name="Chmiel J.A."/>
            <person name="Carr C."/>
            <person name="Stuivenberg G.A."/>
            <person name="Venema R."/>
            <person name="Chanyi R.M."/>
            <person name="Al K.F."/>
            <person name="Giguere D."/>
            <person name="Say H."/>
            <person name="Akouris P.P."/>
            <person name="Dominguez Romero S.A."/>
            <person name="Kwong A."/>
            <person name="Tai V."/>
            <person name="Koval S.F."/>
            <person name="Razvi H."/>
            <person name="Bjazevic J."/>
            <person name="Burton J.P."/>
        </authorList>
    </citation>
    <scope>NUCLEOTIDE SEQUENCE</scope>
    <source>
        <strain evidence="7">WoOx3</strain>
    </source>
</reference>
<dbReference type="InterPro" id="IPR026592">
    <property type="entry name" value="BamE"/>
</dbReference>
<keyword evidence="3 4" id="KW-0998">Cell outer membrane</keyword>
<name>A0A9E9P2F2_9BURK</name>
<feature type="compositionally biased region" description="Polar residues" evidence="5">
    <location>
        <begin position="54"/>
        <end position="64"/>
    </location>
</feature>
<dbReference type="KEGG" id="ovb:NB640_07695"/>
<dbReference type="GO" id="GO:0030674">
    <property type="term" value="F:protein-macromolecule adaptor activity"/>
    <property type="evidence" value="ECO:0007669"/>
    <property type="project" value="TreeGrafter"/>
</dbReference>
<evidence type="ECO:0000256" key="1">
    <source>
        <dbReference type="ARBA" id="ARBA00022729"/>
    </source>
</evidence>
<dbReference type="Proteomes" id="UP001156215">
    <property type="component" value="Chromosome"/>
</dbReference>
<feature type="compositionally biased region" description="Polar residues" evidence="5">
    <location>
        <begin position="203"/>
        <end position="232"/>
    </location>
</feature>
<evidence type="ECO:0000256" key="5">
    <source>
        <dbReference type="SAM" id="MobiDB-lite"/>
    </source>
</evidence>
<dbReference type="GO" id="GO:1990063">
    <property type="term" value="C:Bam protein complex"/>
    <property type="evidence" value="ECO:0007669"/>
    <property type="project" value="TreeGrafter"/>
</dbReference>
<dbReference type="GO" id="GO:0043165">
    <property type="term" value="P:Gram-negative-bacterium-type cell outer membrane assembly"/>
    <property type="evidence" value="ECO:0007669"/>
    <property type="project" value="UniProtKB-UniRule"/>
</dbReference>
<dbReference type="GO" id="GO:0051205">
    <property type="term" value="P:protein insertion into membrane"/>
    <property type="evidence" value="ECO:0007669"/>
    <property type="project" value="UniProtKB-UniRule"/>
</dbReference>
<evidence type="ECO:0000256" key="3">
    <source>
        <dbReference type="ARBA" id="ARBA00023237"/>
    </source>
</evidence>
<dbReference type="PANTHER" id="PTHR37482">
    <property type="entry name" value="OUTER MEMBRANE PROTEIN ASSEMBLY FACTOR BAME"/>
    <property type="match status" value="1"/>
</dbReference>
<evidence type="ECO:0000313" key="7">
    <source>
        <dbReference type="EMBL" id="WAW09165.1"/>
    </source>
</evidence>
<dbReference type="AlphaFoldDB" id="A0A9E9P2F2"/>
<comment type="function">
    <text evidence="4">Part of the outer membrane protein assembly complex, which is involved in assembly and insertion of beta-barrel proteins into the outer membrane.</text>
</comment>
<dbReference type="PANTHER" id="PTHR37482:SF1">
    <property type="entry name" value="OUTER MEMBRANE PROTEIN ASSEMBLY FACTOR BAME"/>
    <property type="match status" value="1"/>
</dbReference>
<feature type="compositionally biased region" description="Basic and acidic residues" evidence="5">
    <location>
        <begin position="184"/>
        <end position="202"/>
    </location>
</feature>
<evidence type="ECO:0000313" key="8">
    <source>
        <dbReference type="Proteomes" id="UP001156215"/>
    </source>
</evidence>
<organism evidence="7 8">
    <name type="scientific">Oxalobacter vibrioformis</name>
    <dbReference type="NCBI Taxonomy" id="933080"/>
    <lineage>
        <taxon>Bacteria</taxon>
        <taxon>Pseudomonadati</taxon>
        <taxon>Pseudomonadota</taxon>
        <taxon>Betaproteobacteria</taxon>
        <taxon>Burkholderiales</taxon>
        <taxon>Oxalobacteraceae</taxon>
        <taxon>Oxalobacter</taxon>
    </lineage>
</organism>
<comment type="subcellular location">
    <subcellularLocation>
        <location evidence="4">Cell outer membrane</location>
    </subcellularLocation>
</comment>
<keyword evidence="2 4" id="KW-0472">Membrane</keyword>
<proteinExistence type="inferred from homology"/>
<keyword evidence="1 4" id="KW-0732">Signal</keyword>
<feature type="compositionally biased region" description="Basic and acidic residues" evidence="5">
    <location>
        <begin position="321"/>
        <end position="337"/>
    </location>
</feature>
<evidence type="ECO:0000256" key="2">
    <source>
        <dbReference type="ARBA" id="ARBA00023136"/>
    </source>
</evidence>
<gene>
    <name evidence="4 7" type="primary">bamE</name>
    <name evidence="7" type="ORF">NB640_07695</name>
</gene>
<accession>A0A9E9P2F2</accession>
<comment type="subunit">
    <text evidence="4">Part of the Bam complex.</text>
</comment>